<comment type="subcellular location">
    <subcellularLocation>
        <location evidence="1">Periplasm</location>
    </subcellularLocation>
</comment>
<name>A0A5C8Z3A8_9GAMM</name>
<proteinExistence type="inferred from homology"/>
<dbReference type="RefSeq" id="WP_147714633.1">
    <property type="nucleotide sequence ID" value="NZ_VKAD01000002.1"/>
</dbReference>
<keyword evidence="9" id="KW-1185">Reference proteome</keyword>
<dbReference type="Gene3D" id="3.40.190.10">
    <property type="entry name" value="Periplasmic binding protein-like II"/>
    <property type="match status" value="2"/>
</dbReference>
<dbReference type="PANTHER" id="PTHR43649">
    <property type="entry name" value="ARABINOSE-BINDING PROTEIN-RELATED"/>
    <property type="match status" value="1"/>
</dbReference>
<comment type="function">
    <text evidence="5">Part of a binding-protein-dependent transport system for a sugar.</text>
</comment>
<dbReference type="InterPro" id="IPR050490">
    <property type="entry name" value="Bact_solute-bd_prot1"/>
</dbReference>
<dbReference type="InterPro" id="IPR006059">
    <property type="entry name" value="SBP"/>
</dbReference>
<evidence type="ECO:0000256" key="7">
    <source>
        <dbReference type="SAM" id="SignalP"/>
    </source>
</evidence>
<comment type="caution">
    <text evidence="8">The sequence shown here is derived from an EMBL/GenBank/DDBJ whole genome shotgun (WGS) entry which is preliminary data.</text>
</comment>
<keyword evidence="4 7" id="KW-0732">Signal</keyword>
<feature type="signal peptide" evidence="7">
    <location>
        <begin position="1"/>
        <end position="29"/>
    </location>
</feature>
<evidence type="ECO:0000313" key="8">
    <source>
        <dbReference type="EMBL" id="TXR52037.1"/>
    </source>
</evidence>
<dbReference type="SUPFAM" id="SSF53850">
    <property type="entry name" value="Periplasmic binding protein-like II"/>
    <property type="match status" value="1"/>
</dbReference>
<gene>
    <name evidence="8" type="ORF">FME95_11510</name>
</gene>
<dbReference type="EMBL" id="VKAD01000002">
    <property type="protein sequence ID" value="TXR52037.1"/>
    <property type="molecule type" value="Genomic_DNA"/>
</dbReference>
<dbReference type="PROSITE" id="PS01037">
    <property type="entry name" value="SBP_BACTERIAL_1"/>
    <property type="match status" value="1"/>
</dbReference>
<reference evidence="8 9" key="1">
    <citation type="submission" date="2019-07" db="EMBL/GenBank/DDBJ databases">
        <title>Reinekea sp. strain SSH23 genome sequencing and assembly.</title>
        <authorList>
            <person name="Kim I."/>
        </authorList>
    </citation>
    <scope>NUCLEOTIDE SEQUENCE [LARGE SCALE GENOMIC DNA]</scope>
    <source>
        <strain evidence="8 9">SSH23</strain>
    </source>
</reference>
<evidence type="ECO:0000256" key="3">
    <source>
        <dbReference type="ARBA" id="ARBA00022448"/>
    </source>
</evidence>
<evidence type="ECO:0000256" key="2">
    <source>
        <dbReference type="ARBA" id="ARBA00008520"/>
    </source>
</evidence>
<dbReference type="GO" id="GO:0042597">
    <property type="term" value="C:periplasmic space"/>
    <property type="evidence" value="ECO:0007669"/>
    <property type="project" value="UniProtKB-SubCell"/>
</dbReference>
<feature type="chain" id="PRO_5023137354" description="Probable sugar-binding periplasmic protein" evidence="7">
    <location>
        <begin position="30"/>
        <end position="423"/>
    </location>
</feature>
<comment type="similarity">
    <text evidence="2">Belongs to the bacterial solute-binding protein 1 family.</text>
</comment>
<keyword evidence="3" id="KW-0813">Transport</keyword>
<dbReference type="PANTHER" id="PTHR43649:SF28">
    <property type="entry name" value="BINDING PROTEIN COMPONENT OF ABC SUGAR TRANSPORTER-RELATED"/>
    <property type="match status" value="1"/>
</dbReference>
<dbReference type="OrthoDB" id="5897001at2"/>
<dbReference type="InterPro" id="IPR006061">
    <property type="entry name" value="SBP_1_CS"/>
</dbReference>
<accession>A0A5C8Z3A8</accession>
<evidence type="ECO:0000256" key="4">
    <source>
        <dbReference type="ARBA" id="ARBA00022729"/>
    </source>
</evidence>
<protein>
    <recommendedName>
        <fullName evidence="6">Probable sugar-binding periplasmic protein</fullName>
    </recommendedName>
</protein>
<evidence type="ECO:0000313" key="9">
    <source>
        <dbReference type="Proteomes" id="UP000321764"/>
    </source>
</evidence>
<dbReference type="Proteomes" id="UP000321764">
    <property type="component" value="Unassembled WGS sequence"/>
</dbReference>
<evidence type="ECO:0000256" key="5">
    <source>
        <dbReference type="ARBA" id="ARBA00049629"/>
    </source>
</evidence>
<organism evidence="8 9">
    <name type="scientific">Reinekea thalattae</name>
    <dbReference type="NCBI Taxonomy" id="2593301"/>
    <lineage>
        <taxon>Bacteria</taxon>
        <taxon>Pseudomonadati</taxon>
        <taxon>Pseudomonadota</taxon>
        <taxon>Gammaproteobacteria</taxon>
        <taxon>Oceanospirillales</taxon>
        <taxon>Saccharospirillaceae</taxon>
        <taxon>Reinekea</taxon>
    </lineage>
</organism>
<evidence type="ECO:0000256" key="6">
    <source>
        <dbReference type="ARBA" id="ARBA00049753"/>
    </source>
</evidence>
<evidence type="ECO:0000256" key="1">
    <source>
        <dbReference type="ARBA" id="ARBA00004418"/>
    </source>
</evidence>
<dbReference type="Pfam" id="PF01547">
    <property type="entry name" value="SBP_bac_1"/>
    <property type="match status" value="1"/>
</dbReference>
<sequence length="423" mass="46712">MINVRSIASISKQASMTAVLLASIVSAQAATTISIESWRSDDANIWNDVIIPAFKKSHPDSNVNFAPTPPTQYNSALQAKLQAGTAGDLITCRPFDTSLALYEDGYLEDISDLEGLKEFSDVAKSAWVTDDGSVQFCMPMASVIHGFIYNKEIFEELGVQPPKTEAEFYSVLETVKSKSRYTPLAMGTADQWEAATMGFQNIGPNYWMGEEGRKALLDGSAKLTDDAYIKTWAELAKWKPYLGRGFEAQTYPDSQNLFTLGRAAIYPAGSWDIQTFNSQADFEFGAFPPPVAKAGDQCFISDHTDIGIAINANSENKEAAIEFINWMATKEFAELFANAVPGFFPLSNHEISINDPVAQEFISWRGECESTIRNSYQILSRGTPNLENQLWNVSAQVINGTMTPEEAAKQTQDGLEQWYAPQQ</sequence>
<dbReference type="AlphaFoldDB" id="A0A5C8Z3A8"/>
<dbReference type="GO" id="GO:0055085">
    <property type="term" value="P:transmembrane transport"/>
    <property type="evidence" value="ECO:0007669"/>
    <property type="project" value="InterPro"/>
</dbReference>